<proteinExistence type="inferred from homology"/>
<organism evidence="10 11">
    <name type="scientific">Paenibacillus shirakamiensis</name>
    <dbReference type="NCBI Taxonomy" id="1265935"/>
    <lineage>
        <taxon>Bacteria</taxon>
        <taxon>Bacillati</taxon>
        <taxon>Bacillota</taxon>
        <taxon>Bacilli</taxon>
        <taxon>Bacillales</taxon>
        <taxon>Paenibacillaceae</taxon>
        <taxon>Paenibacillus</taxon>
    </lineage>
</organism>
<evidence type="ECO:0000259" key="8">
    <source>
        <dbReference type="PROSITE" id="PS50111"/>
    </source>
</evidence>
<keyword evidence="7" id="KW-1133">Transmembrane helix</keyword>
<dbReference type="SMART" id="SM00304">
    <property type="entry name" value="HAMP"/>
    <property type="match status" value="2"/>
</dbReference>
<dbReference type="RefSeq" id="WP_209858287.1">
    <property type="nucleotide sequence ID" value="NZ_JAGGLD010000001.1"/>
</dbReference>
<keyword evidence="11" id="KW-1185">Reference proteome</keyword>
<dbReference type="PANTHER" id="PTHR32089">
    <property type="entry name" value="METHYL-ACCEPTING CHEMOTAXIS PROTEIN MCPB"/>
    <property type="match status" value="1"/>
</dbReference>
<sequence>MKMSLGSKLVAAFVLISIVTFGTSAFFIFYLRSMIAASMQEWLYITVVLLLGILWSGILGWLISKWLTKPITELVFAAKEVSSGNLLVQLPVRQSEDEIAVLYRSFQMMTDSIKDMIHDISASSDVTSRNAETLKEAITQATTQIGQMSDVVDGIYAGVEKQRHSSQESLEDADEMLQSFRTMKDKSVQMKQLSGQMSQAVTRTKSSLSELTTGMQELTASYDSSKDTTDRLAKEASDIEAITFTVKEIADQTHLLALNASIEASRAGEHGYGFAVVAQEIRKLAGQSSESVHQITELVNRVQAQIQQTVELMKEQTALIQEESTYTRAASKDLDGLFGIADTFIDSIELIETAITAQTERVERSHQNAADVLEMTNNFSGVAKMISESVHEETAIMQEITTSSEELMTMTNKLFAKTQEFTV</sequence>
<feature type="domain" description="HAMP" evidence="9">
    <location>
        <begin position="65"/>
        <end position="118"/>
    </location>
</feature>
<feature type="transmembrane region" description="Helical" evidence="7">
    <location>
        <begin position="9"/>
        <end position="30"/>
    </location>
</feature>
<dbReference type="SMART" id="SM00283">
    <property type="entry name" value="MA"/>
    <property type="match status" value="1"/>
</dbReference>
<dbReference type="Pfam" id="PF00015">
    <property type="entry name" value="MCPsignal"/>
    <property type="match status" value="1"/>
</dbReference>
<dbReference type="InterPro" id="IPR004090">
    <property type="entry name" value="Chemotax_Me-accpt_rcpt"/>
</dbReference>
<dbReference type="SUPFAM" id="SSF58104">
    <property type="entry name" value="Methyl-accepting chemotaxis protein (MCP) signaling domain"/>
    <property type="match status" value="1"/>
</dbReference>
<evidence type="ECO:0000256" key="7">
    <source>
        <dbReference type="SAM" id="Phobius"/>
    </source>
</evidence>
<evidence type="ECO:0000259" key="9">
    <source>
        <dbReference type="PROSITE" id="PS50885"/>
    </source>
</evidence>
<name>A0ABS4JEW2_9BACL</name>
<comment type="similarity">
    <text evidence="5">Belongs to the methyl-accepting chemotaxis (MCP) protein family.</text>
</comment>
<dbReference type="PANTHER" id="PTHR32089:SF112">
    <property type="entry name" value="LYSOZYME-LIKE PROTEIN-RELATED"/>
    <property type="match status" value="1"/>
</dbReference>
<dbReference type="PROSITE" id="PS50885">
    <property type="entry name" value="HAMP"/>
    <property type="match status" value="1"/>
</dbReference>
<protein>
    <submittedName>
        <fullName evidence="10">Methyl-accepting chemotaxis protein</fullName>
    </submittedName>
</protein>
<comment type="caution">
    <text evidence="10">The sequence shown here is derived from an EMBL/GenBank/DDBJ whole genome shotgun (WGS) entry which is preliminary data.</text>
</comment>
<dbReference type="InterPro" id="IPR004089">
    <property type="entry name" value="MCPsignal_dom"/>
</dbReference>
<dbReference type="Proteomes" id="UP001519288">
    <property type="component" value="Unassembled WGS sequence"/>
</dbReference>
<evidence type="ECO:0000313" key="10">
    <source>
        <dbReference type="EMBL" id="MBP1999124.1"/>
    </source>
</evidence>
<keyword evidence="4 6" id="KW-0807">Transducer</keyword>
<comment type="subcellular location">
    <subcellularLocation>
        <location evidence="1">Cell membrane</location>
    </subcellularLocation>
</comment>
<keyword evidence="7" id="KW-0812">Transmembrane</keyword>
<dbReference type="CDD" id="cd06225">
    <property type="entry name" value="HAMP"/>
    <property type="match status" value="1"/>
</dbReference>
<keyword evidence="2" id="KW-1003">Cell membrane</keyword>
<evidence type="ECO:0000256" key="2">
    <source>
        <dbReference type="ARBA" id="ARBA00022475"/>
    </source>
</evidence>
<evidence type="ECO:0000313" key="11">
    <source>
        <dbReference type="Proteomes" id="UP001519288"/>
    </source>
</evidence>
<evidence type="ECO:0000256" key="4">
    <source>
        <dbReference type="ARBA" id="ARBA00023224"/>
    </source>
</evidence>
<keyword evidence="3 7" id="KW-0472">Membrane</keyword>
<reference evidence="10 11" key="1">
    <citation type="submission" date="2021-03" db="EMBL/GenBank/DDBJ databases">
        <title>Genomic Encyclopedia of Type Strains, Phase IV (KMG-IV): sequencing the most valuable type-strain genomes for metagenomic binning, comparative biology and taxonomic classification.</title>
        <authorList>
            <person name="Goeker M."/>
        </authorList>
    </citation>
    <scope>NUCLEOTIDE SEQUENCE [LARGE SCALE GENOMIC DNA]</scope>
    <source>
        <strain evidence="10 11">DSM 26806</strain>
    </source>
</reference>
<evidence type="ECO:0000256" key="6">
    <source>
        <dbReference type="PROSITE-ProRule" id="PRU00284"/>
    </source>
</evidence>
<dbReference type="Gene3D" id="6.10.340.10">
    <property type="match status" value="1"/>
</dbReference>
<evidence type="ECO:0000256" key="1">
    <source>
        <dbReference type="ARBA" id="ARBA00004236"/>
    </source>
</evidence>
<accession>A0ABS4JEW2</accession>
<dbReference type="EMBL" id="JAGGLD010000001">
    <property type="protein sequence ID" value="MBP1999124.1"/>
    <property type="molecule type" value="Genomic_DNA"/>
</dbReference>
<feature type="domain" description="Methyl-accepting transducer" evidence="8">
    <location>
        <begin position="137"/>
        <end position="373"/>
    </location>
</feature>
<evidence type="ECO:0000256" key="3">
    <source>
        <dbReference type="ARBA" id="ARBA00023136"/>
    </source>
</evidence>
<dbReference type="PRINTS" id="PR00260">
    <property type="entry name" value="CHEMTRNSDUCR"/>
</dbReference>
<dbReference type="PROSITE" id="PS50111">
    <property type="entry name" value="CHEMOTAXIS_TRANSDUC_2"/>
    <property type="match status" value="1"/>
</dbReference>
<evidence type="ECO:0000256" key="5">
    <source>
        <dbReference type="ARBA" id="ARBA00029447"/>
    </source>
</evidence>
<dbReference type="Pfam" id="PF00672">
    <property type="entry name" value="HAMP"/>
    <property type="match status" value="1"/>
</dbReference>
<dbReference type="Gene3D" id="1.10.287.950">
    <property type="entry name" value="Methyl-accepting chemotaxis protein"/>
    <property type="match status" value="1"/>
</dbReference>
<feature type="transmembrane region" description="Helical" evidence="7">
    <location>
        <begin position="42"/>
        <end position="63"/>
    </location>
</feature>
<dbReference type="InterPro" id="IPR003660">
    <property type="entry name" value="HAMP_dom"/>
</dbReference>
<gene>
    <name evidence="10" type="ORF">J2Z69_000143</name>
</gene>